<dbReference type="InterPro" id="IPR004854">
    <property type="entry name" value="Ufd1-like"/>
</dbReference>
<accession>A0A1Z5KQK1</accession>
<dbReference type="Pfam" id="PF24842">
    <property type="entry name" value="UFD1_N2"/>
    <property type="match status" value="1"/>
</dbReference>
<dbReference type="OrthoDB" id="422728at2759"/>
<dbReference type="CDD" id="cd01767">
    <property type="entry name" value="UBX"/>
    <property type="match status" value="1"/>
</dbReference>
<protein>
    <recommendedName>
        <fullName evidence="2">UBX domain-containing protein</fullName>
    </recommendedName>
</protein>
<dbReference type="SUPFAM" id="SSF54236">
    <property type="entry name" value="Ubiquitin-like"/>
    <property type="match status" value="1"/>
</dbReference>
<dbReference type="Pfam" id="PF00789">
    <property type="entry name" value="UBX"/>
    <property type="match status" value="1"/>
</dbReference>
<evidence type="ECO:0000313" key="4">
    <source>
        <dbReference type="Proteomes" id="UP000198406"/>
    </source>
</evidence>
<dbReference type="Gene3D" id="3.10.20.90">
    <property type="entry name" value="Phosphatidylinositol 3-kinase Catalytic Subunit, Chain A, domain 1"/>
    <property type="match status" value="1"/>
</dbReference>
<feature type="region of interest" description="Disordered" evidence="1">
    <location>
        <begin position="208"/>
        <end position="244"/>
    </location>
</feature>
<dbReference type="InterPro" id="IPR001012">
    <property type="entry name" value="UBX_dom"/>
</dbReference>
<organism evidence="3 4">
    <name type="scientific">Fistulifera solaris</name>
    <name type="common">Oleaginous diatom</name>
    <dbReference type="NCBI Taxonomy" id="1519565"/>
    <lineage>
        <taxon>Eukaryota</taxon>
        <taxon>Sar</taxon>
        <taxon>Stramenopiles</taxon>
        <taxon>Ochrophyta</taxon>
        <taxon>Bacillariophyta</taxon>
        <taxon>Bacillariophyceae</taxon>
        <taxon>Bacillariophycidae</taxon>
        <taxon>Naviculales</taxon>
        <taxon>Naviculaceae</taxon>
        <taxon>Fistulifera</taxon>
    </lineage>
</organism>
<proteinExistence type="predicted"/>
<dbReference type="SMART" id="SM00166">
    <property type="entry name" value="UBX"/>
    <property type="match status" value="1"/>
</dbReference>
<feature type="compositionally biased region" description="Basic and acidic residues" evidence="1">
    <location>
        <begin position="1"/>
        <end position="11"/>
    </location>
</feature>
<dbReference type="GO" id="GO:0036503">
    <property type="term" value="P:ERAD pathway"/>
    <property type="evidence" value="ECO:0007669"/>
    <property type="project" value="TreeGrafter"/>
</dbReference>
<feature type="region of interest" description="Disordered" evidence="1">
    <location>
        <begin position="1"/>
        <end position="51"/>
    </location>
</feature>
<name>A0A1Z5KQK1_FISSO</name>
<sequence>MDFERAAERLKKDHSKIQRRRPVATSAQAKQQAERAKQQRQQDAAEREKKRRQEEYITEYYRQCERVLGVRQLSNVAPLTLKAVSIHGEGDKIALPPSILEYMTVFETTSQSPWIFRIGVLNPDYHFPASPTLQQLLPPDENDRDEMSDDDGTEGSDNELSHSIYLEELSQKYLAYTHGTVVEFTQEEGYAGLPESIATALLKNPTVRKTRTVDPSTLSTTKNKDEDNADEEMSLGETDDDSPKTAGHLAWGAFDVPDLPLEITWIQKLPRGKACELTPTLEAVRSGFYSLQDIKLVLEQSLIRTRATLSVGDTVHTWHRGMKYDLQVTSVTPSKYNTIICINTDLEVEFGKVSDDDTKEKGQDSRPFVEPLGQALGYKLSPLASLSSESAPIMKAKAITLIDEPPLSQTDHVCTVQIRAPNGVKAQRRFDVRQATLDDLMAFAETLELGNEQFQLVTRFPRRVFEKINGRKSLETAGILAGQEVFLVEKLS</sequence>
<dbReference type="PANTHER" id="PTHR12555">
    <property type="entry name" value="UBIQUITIN FUSION DEGRADATON PROTEIN 1"/>
    <property type="match status" value="1"/>
</dbReference>
<reference evidence="3 4" key="1">
    <citation type="journal article" date="2015" name="Plant Cell">
        <title>Oil accumulation by the oleaginous diatom Fistulifera solaris as revealed by the genome and transcriptome.</title>
        <authorList>
            <person name="Tanaka T."/>
            <person name="Maeda Y."/>
            <person name="Veluchamy A."/>
            <person name="Tanaka M."/>
            <person name="Abida H."/>
            <person name="Marechal E."/>
            <person name="Bowler C."/>
            <person name="Muto M."/>
            <person name="Sunaga Y."/>
            <person name="Tanaka M."/>
            <person name="Yoshino T."/>
            <person name="Taniguchi T."/>
            <person name="Fukuda Y."/>
            <person name="Nemoto M."/>
            <person name="Matsumoto M."/>
            <person name="Wong P.S."/>
            <person name="Aburatani S."/>
            <person name="Fujibuchi W."/>
        </authorList>
    </citation>
    <scope>NUCLEOTIDE SEQUENCE [LARGE SCALE GENOMIC DNA]</scope>
    <source>
        <strain evidence="3 4">JPCC DA0580</strain>
    </source>
</reference>
<evidence type="ECO:0000259" key="2">
    <source>
        <dbReference type="PROSITE" id="PS50033"/>
    </source>
</evidence>
<feature type="compositionally biased region" description="Basic residues" evidence="1">
    <location>
        <begin position="12"/>
        <end position="22"/>
    </location>
</feature>
<dbReference type="InterPro" id="IPR042299">
    <property type="entry name" value="Ufd1-like_Nn"/>
</dbReference>
<dbReference type="InterPro" id="IPR055418">
    <property type="entry name" value="UFD1_N2"/>
</dbReference>
<dbReference type="Proteomes" id="UP000198406">
    <property type="component" value="Unassembled WGS sequence"/>
</dbReference>
<evidence type="ECO:0000313" key="3">
    <source>
        <dbReference type="EMBL" id="GAX28593.1"/>
    </source>
</evidence>
<feature type="domain" description="UBX" evidence="2">
    <location>
        <begin position="409"/>
        <end position="487"/>
    </location>
</feature>
<evidence type="ECO:0000256" key="1">
    <source>
        <dbReference type="SAM" id="MobiDB-lite"/>
    </source>
</evidence>
<dbReference type="PROSITE" id="PS50033">
    <property type="entry name" value="UBX"/>
    <property type="match status" value="1"/>
</dbReference>
<feature type="region of interest" description="Disordered" evidence="1">
    <location>
        <begin position="131"/>
        <end position="158"/>
    </location>
</feature>
<dbReference type="GO" id="GO:0034098">
    <property type="term" value="C:VCP-NPL4-UFD1 AAA ATPase complex"/>
    <property type="evidence" value="ECO:0007669"/>
    <property type="project" value="TreeGrafter"/>
</dbReference>
<keyword evidence="4" id="KW-1185">Reference proteome</keyword>
<gene>
    <name evidence="3" type="ORF">FisN_1Hh616</name>
</gene>
<dbReference type="EMBL" id="BDSP01000277">
    <property type="protein sequence ID" value="GAX28593.1"/>
    <property type="molecule type" value="Genomic_DNA"/>
</dbReference>
<dbReference type="AlphaFoldDB" id="A0A1Z5KQK1"/>
<dbReference type="GO" id="GO:0031593">
    <property type="term" value="F:polyubiquitin modification-dependent protein binding"/>
    <property type="evidence" value="ECO:0007669"/>
    <property type="project" value="TreeGrafter"/>
</dbReference>
<dbReference type="GO" id="GO:0006511">
    <property type="term" value="P:ubiquitin-dependent protein catabolic process"/>
    <property type="evidence" value="ECO:0007669"/>
    <property type="project" value="InterPro"/>
</dbReference>
<feature type="compositionally biased region" description="Acidic residues" evidence="1">
    <location>
        <begin position="140"/>
        <end position="157"/>
    </location>
</feature>
<dbReference type="InterPro" id="IPR029071">
    <property type="entry name" value="Ubiquitin-like_domsf"/>
</dbReference>
<dbReference type="Gene3D" id="2.40.40.50">
    <property type="entry name" value="Ubiquitin fusion degradation protein UFD1, N-terminal domain"/>
    <property type="match status" value="1"/>
</dbReference>
<dbReference type="Gene3D" id="3.10.330.10">
    <property type="match status" value="1"/>
</dbReference>
<feature type="compositionally biased region" description="Acidic residues" evidence="1">
    <location>
        <begin position="227"/>
        <end position="240"/>
    </location>
</feature>
<dbReference type="PANTHER" id="PTHR12555:SF13">
    <property type="entry name" value="UBIQUITIN RECOGNITION FACTOR IN ER-ASSOCIATED DEGRADATION PROTEIN 1"/>
    <property type="match status" value="1"/>
</dbReference>
<comment type="caution">
    <text evidence="3">The sequence shown here is derived from an EMBL/GenBank/DDBJ whole genome shotgun (WGS) entry which is preliminary data.</text>
</comment>
<dbReference type="InParanoid" id="A0A1Z5KQK1"/>